<organism evidence="3 4">
    <name type="scientific">Meloidogyne javanica</name>
    <name type="common">Root-knot nematode worm</name>
    <dbReference type="NCBI Taxonomy" id="6303"/>
    <lineage>
        <taxon>Eukaryota</taxon>
        <taxon>Metazoa</taxon>
        <taxon>Ecdysozoa</taxon>
        <taxon>Nematoda</taxon>
        <taxon>Chromadorea</taxon>
        <taxon>Rhabditida</taxon>
        <taxon>Tylenchina</taxon>
        <taxon>Tylenchomorpha</taxon>
        <taxon>Tylenchoidea</taxon>
        <taxon>Meloidogynidae</taxon>
        <taxon>Meloidogyninae</taxon>
        <taxon>Meloidogyne</taxon>
        <taxon>Meloidogyne incognita group</taxon>
    </lineage>
</organism>
<evidence type="ECO:0000259" key="2">
    <source>
        <dbReference type="PROSITE" id="PS50010"/>
    </source>
</evidence>
<accession>A0A915MZH8</accession>
<keyword evidence="1" id="KW-0175">Coiled coil</keyword>
<dbReference type="GO" id="GO:0005886">
    <property type="term" value="C:plasma membrane"/>
    <property type="evidence" value="ECO:0007669"/>
    <property type="project" value="TreeGrafter"/>
</dbReference>
<dbReference type="GO" id="GO:0030139">
    <property type="term" value="C:endocytic vesicle"/>
    <property type="evidence" value="ECO:0007669"/>
    <property type="project" value="TreeGrafter"/>
</dbReference>
<dbReference type="PANTHER" id="PTHR13217">
    <property type="entry name" value="PLECKSTRIN HOMOLOGY DOMAIN-CONTAINING FAMILY G MEMBER 7"/>
    <property type="match status" value="1"/>
</dbReference>
<dbReference type="InterPro" id="IPR040181">
    <property type="entry name" value="PKHG5/7"/>
</dbReference>
<evidence type="ECO:0000313" key="4">
    <source>
        <dbReference type="WBParaSite" id="scaffold581_cov267.g1358"/>
    </source>
</evidence>
<dbReference type="SUPFAM" id="SSF50729">
    <property type="entry name" value="PH domain-like"/>
    <property type="match status" value="1"/>
</dbReference>
<keyword evidence="3" id="KW-1185">Reference proteome</keyword>
<dbReference type="InterPro" id="IPR011993">
    <property type="entry name" value="PH-like_dom_sf"/>
</dbReference>
<dbReference type="GO" id="GO:0007266">
    <property type="term" value="P:Rho protein signal transduction"/>
    <property type="evidence" value="ECO:0007669"/>
    <property type="project" value="TreeGrafter"/>
</dbReference>
<dbReference type="InterPro" id="IPR035899">
    <property type="entry name" value="DBL_dom_sf"/>
</dbReference>
<dbReference type="Pfam" id="PF00621">
    <property type="entry name" value="RhoGEF"/>
    <property type="match status" value="1"/>
</dbReference>
<proteinExistence type="predicted"/>
<dbReference type="Gene3D" id="1.20.900.10">
    <property type="entry name" value="Dbl homology (DH) domain"/>
    <property type="match status" value="1"/>
</dbReference>
<dbReference type="SUPFAM" id="SSF48065">
    <property type="entry name" value="DBL homology domain (DH-domain)"/>
    <property type="match status" value="1"/>
</dbReference>
<evidence type="ECO:0000256" key="1">
    <source>
        <dbReference type="SAM" id="Coils"/>
    </source>
</evidence>
<name>A0A915MZH8_MELJA</name>
<dbReference type="GO" id="GO:0030424">
    <property type="term" value="C:axon"/>
    <property type="evidence" value="ECO:0007669"/>
    <property type="project" value="TreeGrafter"/>
</dbReference>
<dbReference type="Proteomes" id="UP000887561">
    <property type="component" value="Unplaced"/>
</dbReference>
<dbReference type="GO" id="GO:0043542">
    <property type="term" value="P:endothelial cell migration"/>
    <property type="evidence" value="ECO:0007669"/>
    <property type="project" value="TreeGrafter"/>
</dbReference>
<dbReference type="WBParaSite" id="scaffold581_cov267.g1358">
    <property type="protein sequence ID" value="scaffold581_cov267.g1358"/>
    <property type="gene ID" value="scaffold581_cov267.g1358"/>
</dbReference>
<dbReference type="AlphaFoldDB" id="A0A915MZH8"/>
<feature type="domain" description="DH" evidence="2">
    <location>
        <begin position="1"/>
        <end position="71"/>
    </location>
</feature>
<evidence type="ECO:0000313" key="3">
    <source>
        <dbReference type="Proteomes" id="UP000887561"/>
    </source>
</evidence>
<feature type="coiled-coil region" evidence="1">
    <location>
        <begin position="67"/>
        <end position="94"/>
    </location>
</feature>
<reference evidence="4" key="1">
    <citation type="submission" date="2022-11" db="UniProtKB">
        <authorList>
            <consortium name="WormBaseParasite"/>
        </authorList>
    </citation>
    <scope>IDENTIFICATION</scope>
</reference>
<dbReference type="Gene3D" id="2.30.29.30">
    <property type="entry name" value="Pleckstrin-homology domain (PH domain)/Phosphotyrosine-binding domain (PTB)"/>
    <property type="match status" value="1"/>
</dbReference>
<dbReference type="InterPro" id="IPR000219">
    <property type="entry name" value="DH_dom"/>
</dbReference>
<protein>
    <submittedName>
        <fullName evidence="4">DH domain-containing protein</fullName>
    </submittedName>
</protein>
<dbReference type="PROSITE" id="PS50010">
    <property type="entry name" value="DH_2"/>
    <property type="match status" value="1"/>
</dbReference>
<dbReference type="GO" id="GO:0005085">
    <property type="term" value="F:guanyl-nucleotide exchange factor activity"/>
    <property type="evidence" value="ECO:0007669"/>
    <property type="project" value="InterPro"/>
</dbReference>
<dbReference type="PANTHER" id="PTHR13217:SF11">
    <property type="entry name" value="PLECKSTRIN HOMOLOGY DOMAIN-CONTAINING FAMILY G MEMBER 5"/>
    <property type="match status" value="1"/>
</dbReference>
<dbReference type="CDD" id="cd13244">
    <property type="entry name" value="PH_PLEKHG5_G6"/>
    <property type="match status" value="1"/>
</dbReference>
<sequence length="192" mass="22370">MFGEFVRWAEQHTLLNRQKLVDALSGPMQRITRYSLLLKAVQRSAADTEEKLIIQSMIDCVEAATLRLNYEMNNNDLRIQLAELMKTIESYDQEIHCILFTDMLLICKSVSRRNDRLRIIKQPMHISNLRFHHFSEGTGFYLICMNEFESPSHFLLMFTAGIEETRRWLEMMAMAQQDFASLRAAATTNNGN</sequence>